<evidence type="ECO:0000256" key="1">
    <source>
        <dbReference type="SAM" id="Coils"/>
    </source>
</evidence>
<gene>
    <name evidence="2" type="ORF">DNG_06273</name>
</gene>
<keyword evidence="1" id="KW-0175">Coiled coil</keyword>
<dbReference type="EMBL" id="ONZQ02000008">
    <property type="protein sequence ID" value="SPO03590.1"/>
    <property type="molecule type" value="Genomic_DNA"/>
</dbReference>
<evidence type="ECO:0000313" key="2">
    <source>
        <dbReference type="EMBL" id="SPO03590.1"/>
    </source>
</evidence>
<reference evidence="2" key="1">
    <citation type="submission" date="2018-03" db="EMBL/GenBank/DDBJ databases">
        <authorList>
            <person name="Guldener U."/>
        </authorList>
    </citation>
    <scope>NUCLEOTIDE SEQUENCE</scope>
</reference>
<name>A0AAE8MZK9_9PEZI</name>
<sequence>MQQKIQGLTTTAELALQILTLDTGLGHSEDVTNLSAVMSSQLSFVETEISGTSEAVLMAVDEARKDTKSELAIISQDIQSRFGALERLITSQQEQLSGGFQAMGDLRSDFVRFLTFEALQMTHTCCASTLLYFMGRRKPWVLTIQKFSGNIEEIQEDEEELRTRLEALLSEFEIRFRESGRTLRNSSGDTGGDG</sequence>
<accession>A0AAE8MZK9</accession>
<organism evidence="2 3">
    <name type="scientific">Cephalotrichum gorgonifer</name>
    <dbReference type="NCBI Taxonomy" id="2041049"/>
    <lineage>
        <taxon>Eukaryota</taxon>
        <taxon>Fungi</taxon>
        <taxon>Dikarya</taxon>
        <taxon>Ascomycota</taxon>
        <taxon>Pezizomycotina</taxon>
        <taxon>Sordariomycetes</taxon>
        <taxon>Hypocreomycetidae</taxon>
        <taxon>Microascales</taxon>
        <taxon>Microascaceae</taxon>
        <taxon>Cephalotrichum</taxon>
    </lineage>
</organism>
<proteinExistence type="predicted"/>
<evidence type="ECO:0000313" key="3">
    <source>
        <dbReference type="Proteomes" id="UP001187682"/>
    </source>
</evidence>
<protein>
    <submittedName>
        <fullName evidence="2">Uncharacterized protein</fullName>
    </submittedName>
</protein>
<dbReference type="Proteomes" id="UP001187682">
    <property type="component" value="Unassembled WGS sequence"/>
</dbReference>
<feature type="coiled-coil region" evidence="1">
    <location>
        <begin position="144"/>
        <end position="171"/>
    </location>
</feature>
<dbReference type="AlphaFoldDB" id="A0AAE8MZK9"/>
<comment type="caution">
    <text evidence="2">The sequence shown here is derived from an EMBL/GenBank/DDBJ whole genome shotgun (WGS) entry which is preliminary data.</text>
</comment>
<keyword evidence="3" id="KW-1185">Reference proteome</keyword>